<feature type="transmembrane region" description="Helical" evidence="7">
    <location>
        <begin position="35"/>
        <end position="59"/>
    </location>
</feature>
<dbReference type="Proteomes" id="UP000198215">
    <property type="component" value="Chromosome I"/>
</dbReference>
<keyword evidence="7" id="KW-0812">Transmembrane</keyword>
<dbReference type="EMBL" id="LT607753">
    <property type="protein sequence ID" value="SCG53340.1"/>
    <property type="molecule type" value="Genomic_DNA"/>
</dbReference>
<feature type="region of interest" description="Disordered" evidence="6">
    <location>
        <begin position="272"/>
        <end position="310"/>
    </location>
</feature>
<evidence type="ECO:0000256" key="3">
    <source>
        <dbReference type="ARBA" id="ARBA00022679"/>
    </source>
</evidence>
<keyword evidence="2" id="KW-0444">Lipid biosynthesis</keyword>
<dbReference type="SMART" id="SM00563">
    <property type="entry name" value="PlsC"/>
    <property type="match status" value="1"/>
</dbReference>
<organism evidence="9 10">
    <name type="scientific">Micromonospora coxensis</name>
    <dbReference type="NCBI Taxonomy" id="356852"/>
    <lineage>
        <taxon>Bacteria</taxon>
        <taxon>Bacillati</taxon>
        <taxon>Actinomycetota</taxon>
        <taxon>Actinomycetes</taxon>
        <taxon>Micromonosporales</taxon>
        <taxon>Micromonosporaceae</taxon>
        <taxon>Micromonospora</taxon>
    </lineage>
</organism>
<keyword evidence="3 9" id="KW-0808">Transferase</keyword>
<feature type="domain" description="Phospholipid/glycerol acyltransferase" evidence="8">
    <location>
        <begin position="90"/>
        <end position="209"/>
    </location>
</feature>
<dbReference type="GO" id="GO:0003841">
    <property type="term" value="F:1-acylglycerol-3-phosphate O-acyltransferase activity"/>
    <property type="evidence" value="ECO:0007669"/>
    <property type="project" value="TreeGrafter"/>
</dbReference>
<dbReference type="RefSeq" id="WP_088975866.1">
    <property type="nucleotide sequence ID" value="NZ_LT607753.1"/>
</dbReference>
<dbReference type="InterPro" id="IPR002123">
    <property type="entry name" value="Plipid/glycerol_acylTrfase"/>
</dbReference>
<dbReference type="AlphaFoldDB" id="A0A1C5I4S4"/>
<evidence type="ECO:0000256" key="7">
    <source>
        <dbReference type="SAM" id="Phobius"/>
    </source>
</evidence>
<dbReference type="PANTHER" id="PTHR10434:SF64">
    <property type="entry name" value="1-ACYL-SN-GLYCEROL-3-PHOSPHATE ACYLTRANSFERASE-RELATED"/>
    <property type="match status" value="1"/>
</dbReference>
<name>A0A1C5I4S4_9ACTN</name>
<protein>
    <submittedName>
        <fullName evidence="9">1-acyl-sn-glycerol-3-phosphate acyltransferases</fullName>
    </submittedName>
</protein>
<dbReference type="SUPFAM" id="SSF69593">
    <property type="entry name" value="Glycerol-3-phosphate (1)-acyltransferase"/>
    <property type="match status" value="1"/>
</dbReference>
<evidence type="ECO:0000256" key="5">
    <source>
        <dbReference type="ARBA" id="ARBA00023315"/>
    </source>
</evidence>
<dbReference type="OrthoDB" id="5184723at2"/>
<evidence type="ECO:0000313" key="9">
    <source>
        <dbReference type="EMBL" id="SCG53340.1"/>
    </source>
</evidence>
<evidence type="ECO:0000313" key="10">
    <source>
        <dbReference type="Proteomes" id="UP000198215"/>
    </source>
</evidence>
<evidence type="ECO:0000256" key="2">
    <source>
        <dbReference type="ARBA" id="ARBA00022516"/>
    </source>
</evidence>
<keyword evidence="5 9" id="KW-0012">Acyltransferase</keyword>
<accession>A0A1C5I4S4</accession>
<comment type="pathway">
    <text evidence="1">Lipid metabolism.</text>
</comment>
<dbReference type="GO" id="GO:0006654">
    <property type="term" value="P:phosphatidic acid biosynthetic process"/>
    <property type="evidence" value="ECO:0007669"/>
    <property type="project" value="TreeGrafter"/>
</dbReference>
<proteinExistence type="predicted"/>
<gene>
    <name evidence="9" type="ORF">GA0070614_2225</name>
</gene>
<keyword evidence="7" id="KW-0472">Membrane</keyword>
<reference evidence="10" key="1">
    <citation type="submission" date="2016-06" db="EMBL/GenBank/DDBJ databases">
        <authorList>
            <person name="Varghese N."/>
            <person name="Submissions Spin"/>
        </authorList>
    </citation>
    <scope>NUCLEOTIDE SEQUENCE [LARGE SCALE GENOMIC DNA]</scope>
    <source>
        <strain evidence="10">DSM 45161</strain>
    </source>
</reference>
<keyword evidence="4" id="KW-0443">Lipid metabolism</keyword>
<dbReference type="CDD" id="cd07989">
    <property type="entry name" value="LPLAT_AGPAT-like"/>
    <property type="match status" value="1"/>
</dbReference>
<evidence type="ECO:0000256" key="4">
    <source>
        <dbReference type="ARBA" id="ARBA00023098"/>
    </source>
</evidence>
<dbReference type="Pfam" id="PF01553">
    <property type="entry name" value="Acyltransferase"/>
    <property type="match status" value="1"/>
</dbReference>
<evidence type="ECO:0000256" key="6">
    <source>
        <dbReference type="SAM" id="MobiDB-lite"/>
    </source>
</evidence>
<evidence type="ECO:0000259" key="8">
    <source>
        <dbReference type="SMART" id="SM00563"/>
    </source>
</evidence>
<evidence type="ECO:0000256" key="1">
    <source>
        <dbReference type="ARBA" id="ARBA00005189"/>
    </source>
</evidence>
<dbReference type="PANTHER" id="PTHR10434">
    <property type="entry name" value="1-ACYL-SN-GLYCEROL-3-PHOSPHATE ACYLTRANSFERASE"/>
    <property type="match status" value="1"/>
</dbReference>
<sequence>MSAPLWRPVSGCGPACLPGAGEVPTAPAPWRVARLLGVLGMLLAGAVLAGLLPVLPAAGRAAATRRWARGTARVLGVRLEVRGRLPRRPALLVANHVSWLDVPAVLAVAPARMLAKSEVRRWPLVGALARAAGVLFVDRARPRELPATVDRVAAALRGGDPVAVFPEGTTWCGTAPSRACRPGRGFRPAAFQAAVDAGAPVVPLRLTYRCAATGEATTAAAFLGDETLWASVRRVLAARDLVLTVRVGAALHPARDADRRALARTAESAVHLVPARAGAPRPPHPPRPSSVSSGRVRRARWNGMAVNRAR</sequence>
<keyword evidence="7" id="KW-1133">Transmembrane helix</keyword>
<keyword evidence="10" id="KW-1185">Reference proteome</keyword>